<feature type="region of interest" description="Disordered" evidence="5">
    <location>
        <begin position="1"/>
        <end position="32"/>
    </location>
</feature>
<evidence type="ECO:0000256" key="1">
    <source>
        <dbReference type="ARBA" id="ARBA00004123"/>
    </source>
</evidence>
<dbReference type="Pfam" id="PF24245">
    <property type="entry name" value="INO80F"/>
    <property type="match status" value="1"/>
</dbReference>
<dbReference type="InterPro" id="IPR056513">
    <property type="entry name" value="INO80F"/>
</dbReference>
<dbReference type="EMBL" id="JARTCD010000038">
    <property type="protein sequence ID" value="KAJ8656566.1"/>
    <property type="molecule type" value="Genomic_DNA"/>
</dbReference>
<dbReference type="InterPro" id="IPR036910">
    <property type="entry name" value="HMG_box_dom_sf"/>
</dbReference>
<comment type="subcellular location">
    <subcellularLocation>
        <location evidence="1">Nucleus</location>
    </subcellularLocation>
</comment>
<accession>A0AAD7V116</accession>
<dbReference type="GO" id="GO:0003677">
    <property type="term" value="F:DNA binding"/>
    <property type="evidence" value="ECO:0007669"/>
    <property type="project" value="UniProtKB-UniRule"/>
</dbReference>
<keyword evidence="3 4" id="KW-0539">Nucleus</keyword>
<sequence>MPTDRQPIMNNTDPASSTNATSTPVTTTTSDDTLRQKYNLLKKRVREIEEDNDAIHLKLTKAMRQIKRLRVERIVLLEELDQNRRRDGKRANAASSDSEGDVSDSGLAISLKTSNASNTTGRKRGGPGKSRAANSKQPQERKKRDPNAPKGPGNVFFLYCRMERDNIKDQLTSDNLGEATRLLGQKWKALSKEEKQVYYDMYNKEQKEFEQAMELYNASGGSGGGANSTNNNGTDSVKEEEIDMLPDESRGDESSSITEPQGPSLPEPTNTETPNSASEEPTTTVPSSQ</sequence>
<feature type="compositionally biased region" description="Basic and acidic residues" evidence="5">
    <location>
        <begin position="138"/>
        <end position="147"/>
    </location>
</feature>
<evidence type="ECO:0000256" key="5">
    <source>
        <dbReference type="SAM" id="MobiDB-lite"/>
    </source>
</evidence>
<feature type="domain" description="HMG box" evidence="6">
    <location>
        <begin position="149"/>
        <end position="217"/>
    </location>
</feature>
<dbReference type="SUPFAM" id="SSF47095">
    <property type="entry name" value="HMG-box"/>
    <property type="match status" value="1"/>
</dbReference>
<dbReference type="GeneID" id="83215051"/>
<comment type="caution">
    <text evidence="7">The sequence shown here is derived from an EMBL/GenBank/DDBJ whole genome shotgun (WGS) entry which is preliminary data.</text>
</comment>
<evidence type="ECO:0000259" key="6">
    <source>
        <dbReference type="PROSITE" id="PS50118"/>
    </source>
</evidence>
<keyword evidence="8" id="KW-1185">Reference proteome</keyword>
<keyword evidence="2 4" id="KW-0238">DNA-binding</keyword>
<evidence type="ECO:0000313" key="8">
    <source>
        <dbReference type="Proteomes" id="UP001234581"/>
    </source>
</evidence>
<reference evidence="7 8" key="1">
    <citation type="submission" date="2023-03" db="EMBL/GenBank/DDBJ databases">
        <title>Genome sequence of Lichtheimia ornata CBS 291.66.</title>
        <authorList>
            <person name="Mohabir J.T."/>
            <person name="Shea T.P."/>
            <person name="Kurbessoian T."/>
            <person name="Berby B."/>
            <person name="Fontaine J."/>
            <person name="Livny J."/>
            <person name="Gnirke A."/>
            <person name="Stajich J.E."/>
            <person name="Cuomo C.A."/>
        </authorList>
    </citation>
    <scope>NUCLEOTIDE SEQUENCE [LARGE SCALE GENOMIC DNA]</scope>
    <source>
        <strain evidence="7">CBS 291.66</strain>
    </source>
</reference>
<evidence type="ECO:0000256" key="2">
    <source>
        <dbReference type="ARBA" id="ARBA00023125"/>
    </source>
</evidence>
<feature type="compositionally biased region" description="Polar residues" evidence="5">
    <location>
        <begin position="254"/>
        <end position="289"/>
    </location>
</feature>
<feature type="region of interest" description="Disordered" evidence="5">
    <location>
        <begin position="83"/>
        <end position="154"/>
    </location>
</feature>
<dbReference type="PROSITE" id="PS50118">
    <property type="entry name" value="HMG_BOX_2"/>
    <property type="match status" value="1"/>
</dbReference>
<feature type="compositionally biased region" description="Low complexity" evidence="5">
    <location>
        <begin position="10"/>
        <end position="31"/>
    </location>
</feature>
<organism evidence="7 8">
    <name type="scientific">Lichtheimia ornata</name>
    <dbReference type="NCBI Taxonomy" id="688661"/>
    <lineage>
        <taxon>Eukaryota</taxon>
        <taxon>Fungi</taxon>
        <taxon>Fungi incertae sedis</taxon>
        <taxon>Mucoromycota</taxon>
        <taxon>Mucoromycotina</taxon>
        <taxon>Mucoromycetes</taxon>
        <taxon>Mucorales</taxon>
        <taxon>Lichtheimiaceae</taxon>
        <taxon>Lichtheimia</taxon>
    </lineage>
</organism>
<dbReference type="SMART" id="SM00398">
    <property type="entry name" value="HMG"/>
    <property type="match status" value="1"/>
</dbReference>
<dbReference type="InterPro" id="IPR009071">
    <property type="entry name" value="HMG_box_dom"/>
</dbReference>
<dbReference type="InterPro" id="IPR050342">
    <property type="entry name" value="HMGB"/>
</dbReference>
<protein>
    <recommendedName>
        <fullName evidence="6">HMG box domain-containing protein</fullName>
    </recommendedName>
</protein>
<dbReference type="RefSeq" id="XP_058341479.1">
    <property type="nucleotide sequence ID" value="XM_058487657.1"/>
</dbReference>
<dbReference type="PANTHER" id="PTHR48112">
    <property type="entry name" value="HIGH MOBILITY GROUP PROTEIN DSP1"/>
    <property type="match status" value="1"/>
</dbReference>
<dbReference type="Pfam" id="PF00505">
    <property type="entry name" value="HMG_box"/>
    <property type="match status" value="1"/>
</dbReference>
<feature type="compositionally biased region" description="Polar residues" evidence="5">
    <location>
        <begin position="111"/>
        <end position="120"/>
    </location>
</feature>
<feature type="region of interest" description="Disordered" evidence="5">
    <location>
        <begin position="214"/>
        <end position="289"/>
    </location>
</feature>
<proteinExistence type="predicted"/>
<dbReference type="Proteomes" id="UP001234581">
    <property type="component" value="Unassembled WGS sequence"/>
</dbReference>
<dbReference type="PANTHER" id="PTHR48112:SF22">
    <property type="entry name" value="MITOCHONDRIAL TRANSCRIPTION FACTOR A, ISOFORM B"/>
    <property type="match status" value="1"/>
</dbReference>
<dbReference type="AlphaFoldDB" id="A0AAD7V116"/>
<evidence type="ECO:0000313" key="7">
    <source>
        <dbReference type="EMBL" id="KAJ8656566.1"/>
    </source>
</evidence>
<dbReference type="Gene3D" id="1.10.30.10">
    <property type="entry name" value="High mobility group box domain"/>
    <property type="match status" value="1"/>
</dbReference>
<feature type="DNA-binding region" description="HMG box" evidence="4">
    <location>
        <begin position="149"/>
        <end position="217"/>
    </location>
</feature>
<evidence type="ECO:0000256" key="3">
    <source>
        <dbReference type="ARBA" id="ARBA00023242"/>
    </source>
</evidence>
<gene>
    <name evidence="7" type="ORF">O0I10_007643</name>
</gene>
<dbReference type="GO" id="GO:0005634">
    <property type="term" value="C:nucleus"/>
    <property type="evidence" value="ECO:0007669"/>
    <property type="project" value="UniProtKB-SubCell"/>
</dbReference>
<evidence type="ECO:0000256" key="4">
    <source>
        <dbReference type="PROSITE-ProRule" id="PRU00267"/>
    </source>
</evidence>
<name>A0AAD7V116_9FUNG</name>